<gene>
    <name evidence="2" type="ORF">BJY16_006366</name>
</gene>
<evidence type="ECO:0000313" key="3">
    <source>
        <dbReference type="Proteomes" id="UP000546162"/>
    </source>
</evidence>
<dbReference type="InterPro" id="IPR002645">
    <property type="entry name" value="STAS_dom"/>
</dbReference>
<dbReference type="AlphaFoldDB" id="A0A7W7MAE6"/>
<dbReference type="PANTHER" id="PTHR35526:SF3">
    <property type="entry name" value="ANTI-SIGMA-F FACTOR RSBW"/>
    <property type="match status" value="1"/>
</dbReference>
<dbReference type="PROSITE" id="PS50801">
    <property type="entry name" value="STAS"/>
    <property type="match status" value="1"/>
</dbReference>
<dbReference type="CDD" id="cd16936">
    <property type="entry name" value="HATPase_RsbW-like"/>
    <property type="match status" value="1"/>
</dbReference>
<name>A0A7W7MAE6_9ACTN</name>
<accession>A0A7W7MAE6</accession>
<evidence type="ECO:0000259" key="1">
    <source>
        <dbReference type="PROSITE" id="PS50801"/>
    </source>
</evidence>
<organism evidence="2 3">
    <name type="scientific">Actinoplanes octamycinicus</name>
    <dbReference type="NCBI Taxonomy" id="135948"/>
    <lineage>
        <taxon>Bacteria</taxon>
        <taxon>Bacillati</taxon>
        <taxon>Actinomycetota</taxon>
        <taxon>Actinomycetes</taxon>
        <taxon>Micromonosporales</taxon>
        <taxon>Micromonosporaceae</taxon>
        <taxon>Actinoplanes</taxon>
    </lineage>
</organism>
<sequence length="246" mass="26304">MKTITEQSLESGVTTVRLVGDLTKAGLPACRNSIAKAAAQCPVAVVVDLSELHHADPLFGSMVATATFKAQENWGVPLLLCTANSEIRGHLAKFRSFVALYEQRSQALLAVHAYVPRWIKKRFPPVPASAGEARSIVGDACWSWGLRHLRDPAQLVASELASNAIVHAGTDFDLMLGYTGRFLRIAVSDGSGAMPSVIKEPPVTNAIMPGGTGRGMRIIAAAGTHYGVTRTRSGKVVWVLIVAHDR</sequence>
<dbReference type="InterPro" id="IPR036513">
    <property type="entry name" value="STAS_dom_sf"/>
</dbReference>
<dbReference type="Gene3D" id="3.30.750.24">
    <property type="entry name" value="STAS domain"/>
    <property type="match status" value="1"/>
</dbReference>
<dbReference type="SUPFAM" id="SSF52091">
    <property type="entry name" value="SpoIIaa-like"/>
    <property type="match status" value="1"/>
</dbReference>
<dbReference type="Proteomes" id="UP000546162">
    <property type="component" value="Unassembled WGS sequence"/>
</dbReference>
<dbReference type="InterPro" id="IPR050267">
    <property type="entry name" value="Anti-sigma-factor_SerPK"/>
</dbReference>
<dbReference type="SUPFAM" id="SSF55874">
    <property type="entry name" value="ATPase domain of HSP90 chaperone/DNA topoisomerase II/histidine kinase"/>
    <property type="match status" value="1"/>
</dbReference>
<protein>
    <submittedName>
        <fullName evidence="2">Anti-anti-sigma regulatory factor</fullName>
    </submittedName>
</protein>
<feature type="domain" description="STAS" evidence="1">
    <location>
        <begin position="3"/>
        <end position="88"/>
    </location>
</feature>
<dbReference type="InterPro" id="IPR036890">
    <property type="entry name" value="HATPase_C_sf"/>
</dbReference>
<reference evidence="2 3" key="1">
    <citation type="submission" date="2020-08" db="EMBL/GenBank/DDBJ databases">
        <title>Sequencing the genomes of 1000 actinobacteria strains.</title>
        <authorList>
            <person name="Klenk H.-P."/>
        </authorList>
    </citation>
    <scope>NUCLEOTIDE SEQUENCE [LARGE SCALE GENOMIC DNA]</scope>
    <source>
        <strain evidence="2 3">DSM 45809</strain>
    </source>
</reference>
<comment type="caution">
    <text evidence="2">The sequence shown here is derived from an EMBL/GenBank/DDBJ whole genome shotgun (WGS) entry which is preliminary data.</text>
</comment>
<dbReference type="RefSeq" id="WP_185043208.1">
    <property type="nucleotide sequence ID" value="NZ_BAABFG010000005.1"/>
</dbReference>
<evidence type="ECO:0000313" key="2">
    <source>
        <dbReference type="EMBL" id="MBB4742907.1"/>
    </source>
</evidence>
<keyword evidence="3" id="KW-1185">Reference proteome</keyword>
<dbReference type="PANTHER" id="PTHR35526">
    <property type="entry name" value="ANTI-SIGMA-F FACTOR RSBW-RELATED"/>
    <property type="match status" value="1"/>
</dbReference>
<dbReference type="EMBL" id="JACHNB010000001">
    <property type="protein sequence ID" value="MBB4742907.1"/>
    <property type="molecule type" value="Genomic_DNA"/>
</dbReference>
<dbReference type="Gene3D" id="3.30.565.10">
    <property type="entry name" value="Histidine kinase-like ATPase, C-terminal domain"/>
    <property type="match status" value="1"/>
</dbReference>
<proteinExistence type="predicted"/>